<feature type="chain" id="PRO_5012891650" evidence="1">
    <location>
        <begin position="24"/>
        <end position="234"/>
    </location>
</feature>
<dbReference type="AlphaFoldDB" id="A0A1X6ZB13"/>
<organism evidence="2 3">
    <name type="scientific">Roseovarius halotolerans</name>
    <dbReference type="NCBI Taxonomy" id="505353"/>
    <lineage>
        <taxon>Bacteria</taxon>
        <taxon>Pseudomonadati</taxon>
        <taxon>Pseudomonadota</taxon>
        <taxon>Alphaproteobacteria</taxon>
        <taxon>Rhodobacterales</taxon>
        <taxon>Roseobacteraceae</taxon>
        <taxon>Roseovarius</taxon>
    </lineage>
</organism>
<sequence length="234" mass="26014">MMKRFKLAGLAGLLLPLAQVAQAEPLIWGFQAEQFEYRAMDGEDAFVWDFDALAGSDELKFVWRSEAELGLTSDDFEKLENQLRLQFPISTFFDAVVGAYADTPDGAPDRYAGVVGVKGLAPQWFEIDADLFVSDHPFFRFEAEYEALLTNRLILTPSIEIDLPLKDDLARERGAGGAVVELGARLSYDVIDRAFSPYIGVNYEASFGDTKDILRANGDDTDAFSIVIGTRLMF</sequence>
<proteinExistence type="predicted"/>
<reference evidence="2 3" key="1">
    <citation type="submission" date="2017-03" db="EMBL/GenBank/DDBJ databases">
        <authorList>
            <person name="Afonso C.L."/>
            <person name="Miller P.J."/>
            <person name="Scott M.A."/>
            <person name="Spackman E."/>
            <person name="Goraichik I."/>
            <person name="Dimitrov K.M."/>
            <person name="Suarez D.L."/>
            <person name="Swayne D.E."/>
        </authorList>
    </citation>
    <scope>NUCLEOTIDE SEQUENCE [LARGE SCALE GENOMIC DNA]</scope>
    <source>
        <strain evidence="2 3">CECT 8110</strain>
    </source>
</reference>
<dbReference type="InterPro" id="IPR007939">
    <property type="entry name" value="Cu-R_B_prcur"/>
</dbReference>
<gene>
    <name evidence="2" type="primary">copB</name>
    <name evidence="2" type="ORF">ROH8110_02465</name>
</gene>
<dbReference type="GO" id="GO:0005507">
    <property type="term" value="F:copper ion binding"/>
    <property type="evidence" value="ECO:0007669"/>
    <property type="project" value="InterPro"/>
</dbReference>
<dbReference type="Pfam" id="PF05275">
    <property type="entry name" value="CopB"/>
    <property type="match status" value="1"/>
</dbReference>
<dbReference type="GO" id="GO:0006878">
    <property type="term" value="P:intracellular copper ion homeostasis"/>
    <property type="evidence" value="ECO:0007669"/>
    <property type="project" value="InterPro"/>
</dbReference>
<dbReference type="EMBL" id="FWFU01000003">
    <property type="protein sequence ID" value="SLN46221.1"/>
    <property type="molecule type" value="Genomic_DNA"/>
</dbReference>
<protein>
    <submittedName>
        <fullName evidence="2">Copper resistance protein B</fullName>
    </submittedName>
</protein>
<evidence type="ECO:0000313" key="3">
    <source>
        <dbReference type="Proteomes" id="UP000193207"/>
    </source>
</evidence>
<dbReference type="GO" id="GO:0009279">
    <property type="term" value="C:cell outer membrane"/>
    <property type="evidence" value="ECO:0007669"/>
    <property type="project" value="InterPro"/>
</dbReference>
<name>A0A1X6ZB13_9RHOB</name>
<evidence type="ECO:0000256" key="1">
    <source>
        <dbReference type="SAM" id="SignalP"/>
    </source>
</evidence>
<accession>A0A1X6ZB13</accession>
<dbReference type="Proteomes" id="UP000193207">
    <property type="component" value="Unassembled WGS sequence"/>
</dbReference>
<evidence type="ECO:0000313" key="2">
    <source>
        <dbReference type="EMBL" id="SLN46221.1"/>
    </source>
</evidence>
<keyword evidence="3" id="KW-1185">Reference proteome</keyword>
<feature type="signal peptide" evidence="1">
    <location>
        <begin position="1"/>
        <end position="23"/>
    </location>
</feature>
<keyword evidence="1" id="KW-0732">Signal</keyword>